<dbReference type="SUPFAM" id="SSF51261">
    <property type="entry name" value="Duplicated hybrid motif"/>
    <property type="match status" value="1"/>
</dbReference>
<dbReference type="OrthoDB" id="9805070at2"/>
<dbReference type="InterPro" id="IPR011055">
    <property type="entry name" value="Dup_hybrid_motif"/>
</dbReference>
<dbReference type="InterPro" id="IPR011098">
    <property type="entry name" value="G5_dom"/>
</dbReference>
<feature type="compositionally biased region" description="Polar residues" evidence="2">
    <location>
        <begin position="283"/>
        <end position="297"/>
    </location>
</feature>
<dbReference type="SMART" id="SM01208">
    <property type="entry name" value="G5"/>
    <property type="match status" value="1"/>
</dbReference>
<accession>A0A2W0H819</accession>
<organism evidence="4 5">
    <name type="scientific">Alteribacter lacisalsi</name>
    <dbReference type="NCBI Taxonomy" id="2045244"/>
    <lineage>
        <taxon>Bacteria</taxon>
        <taxon>Bacillati</taxon>
        <taxon>Bacillota</taxon>
        <taxon>Bacilli</taxon>
        <taxon>Bacillales</taxon>
        <taxon>Bacillaceae</taxon>
        <taxon>Alteribacter</taxon>
    </lineage>
</organism>
<evidence type="ECO:0000313" key="4">
    <source>
        <dbReference type="EMBL" id="PYZ96230.1"/>
    </source>
</evidence>
<sequence>MRDTNKQDFINTGKRRAALVFALVITALLFRGAETGVSAYQDESLETDRSKGAATIYHVMYDGELLGFTDDPEEAERKLEDTLDSAAEEYEDLTLVVSGELELIPERVFQVRTRNDVTLHNLEQQIDIKAEATAVFAGGEKAGYTHAGLEPKDVKRELLGSLVSQEAVDAYMENDESSPEPGEVRLDRVQFSQDIETRQEIADPERIITGEDLSERMMEDRETAENAALWTGEELKGNASGEIMQDTEKQTSRKKTAPFMQIEIEKRTKTVSSVPYETKTETDSSMTEGTTEVSQQGEDGERVEEKQIVMVNGEITDSSMINEEVTEEPEDRIVVEGTAPAADELEWPAVGGYISSYQGPRWGSYHKGIDIARPSSHEILAAHGGTVTSAQYENGYGNTVRIENSSGMETVYAHLDSMGVSKGDSVSRGDELGIMGETGTATGVHVHFEVYEDGELKDPMDYLDEK</sequence>
<feature type="domain" description="G5" evidence="3">
    <location>
        <begin position="260"/>
        <end position="340"/>
    </location>
</feature>
<reference evidence="4 5" key="1">
    <citation type="submission" date="2017-10" db="EMBL/GenBank/DDBJ databases">
        <title>Bacillus sp. nov., a halophilic bacterium isolated from a Yangshapao Lake.</title>
        <authorList>
            <person name="Wang H."/>
        </authorList>
    </citation>
    <scope>NUCLEOTIDE SEQUENCE [LARGE SCALE GENOMIC DNA]</scope>
    <source>
        <strain evidence="4 5">YSP-3</strain>
    </source>
</reference>
<dbReference type="InterPro" id="IPR050570">
    <property type="entry name" value="Cell_wall_metabolism_enzyme"/>
</dbReference>
<dbReference type="Pfam" id="PF01551">
    <property type="entry name" value="Peptidase_M23"/>
    <property type="match status" value="1"/>
</dbReference>
<dbReference type="GO" id="GO:0004222">
    <property type="term" value="F:metalloendopeptidase activity"/>
    <property type="evidence" value="ECO:0007669"/>
    <property type="project" value="TreeGrafter"/>
</dbReference>
<evidence type="ECO:0000259" key="3">
    <source>
        <dbReference type="PROSITE" id="PS51109"/>
    </source>
</evidence>
<dbReference type="PANTHER" id="PTHR21666:SF270">
    <property type="entry name" value="MUREIN HYDROLASE ACTIVATOR ENVC"/>
    <property type="match status" value="1"/>
</dbReference>
<dbReference type="PANTHER" id="PTHR21666">
    <property type="entry name" value="PEPTIDASE-RELATED"/>
    <property type="match status" value="1"/>
</dbReference>
<dbReference type="AlphaFoldDB" id="A0A2W0H819"/>
<dbReference type="InterPro" id="IPR016047">
    <property type="entry name" value="M23ase_b-sheet_dom"/>
</dbReference>
<name>A0A2W0H819_9BACI</name>
<evidence type="ECO:0000256" key="1">
    <source>
        <dbReference type="ARBA" id="ARBA00022729"/>
    </source>
</evidence>
<dbReference type="Gene3D" id="2.20.230.10">
    <property type="entry name" value="Resuscitation-promoting factor rpfb"/>
    <property type="match status" value="1"/>
</dbReference>
<keyword evidence="5" id="KW-1185">Reference proteome</keyword>
<dbReference type="Proteomes" id="UP000248066">
    <property type="component" value="Unassembled WGS sequence"/>
</dbReference>
<dbReference type="EMBL" id="PDOF01000003">
    <property type="protein sequence ID" value="PYZ96230.1"/>
    <property type="molecule type" value="Genomic_DNA"/>
</dbReference>
<proteinExistence type="predicted"/>
<comment type="caution">
    <text evidence="4">The sequence shown here is derived from an EMBL/GenBank/DDBJ whole genome shotgun (WGS) entry which is preliminary data.</text>
</comment>
<gene>
    <name evidence="4" type="ORF">CR205_17885</name>
</gene>
<dbReference type="RefSeq" id="WP_110521505.1">
    <property type="nucleotide sequence ID" value="NZ_PDOF01000003.1"/>
</dbReference>
<protein>
    <recommendedName>
        <fullName evidence="3">G5 domain-containing protein</fullName>
    </recommendedName>
</protein>
<dbReference type="PROSITE" id="PS51109">
    <property type="entry name" value="G5"/>
    <property type="match status" value="1"/>
</dbReference>
<evidence type="ECO:0000256" key="2">
    <source>
        <dbReference type="SAM" id="MobiDB-lite"/>
    </source>
</evidence>
<dbReference type="Gene3D" id="2.70.70.10">
    <property type="entry name" value="Glucose Permease (Domain IIA)"/>
    <property type="match status" value="1"/>
</dbReference>
<evidence type="ECO:0000313" key="5">
    <source>
        <dbReference type="Proteomes" id="UP000248066"/>
    </source>
</evidence>
<feature type="region of interest" description="Disordered" evidence="2">
    <location>
        <begin position="271"/>
        <end position="302"/>
    </location>
</feature>
<dbReference type="Pfam" id="PF07501">
    <property type="entry name" value="G5"/>
    <property type="match status" value="1"/>
</dbReference>
<keyword evidence="1" id="KW-0732">Signal</keyword>
<dbReference type="CDD" id="cd12797">
    <property type="entry name" value="M23_peptidase"/>
    <property type="match status" value="1"/>
</dbReference>